<feature type="compositionally biased region" description="Acidic residues" evidence="1">
    <location>
        <begin position="59"/>
        <end position="70"/>
    </location>
</feature>
<feature type="region of interest" description="Disordered" evidence="1">
    <location>
        <begin position="58"/>
        <end position="79"/>
    </location>
</feature>
<comment type="caution">
    <text evidence="2">The sequence shown here is derived from an EMBL/GenBank/DDBJ whole genome shotgun (WGS) entry which is preliminary data.</text>
</comment>
<protein>
    <submittedName>
        <fullName evidence="2">Uncharacterized protein</fullName>
    </submittedName>
</protein>
<dbReference type="EMBL" id="JAENGY010000986">
    <property type="protein sequence ID" value="KAG6953932.1"/>
    <property type="molecule type" value="Genomic_DNA"/>
</dbReference>
<keyword evidence="3" id="KW-1185">Reference proteome</keyword>
<reference evidence="2" key="1">
    <citation type="submission" date="2021-01" db="EMBL/GenBank/DDBJ databases">
        <title>Phytophthora aleatoria, a newly-described species from Pinus radiata is distinct from Phytophthora cactorum isolates based on comparative genomics.</title>
        <authorList>
            <person name="Mcdougal R."/>
            <person name="Panda P."/>
            <person name="Williams N."/>
            <person name="Studholme D.J."/>
        </authorList>
    </citation>
    <scope>NUCLEOTIDE SEQUENCE</scope>
    <source>
        <strain evidence="2">NZFS 4037</strain>
    </source>
</reference>
<dbReference type="Proteomes" id="UP000709295">
    <property type="component" value="Unassembled WGS sequence"/>
</dbReference>
<evidence type="ECO:0000313" key="3">
    <source>
        <dbReference type="Proteomes" id="UP000709295"/>
    </source>
</evidence>
<accession>A0A8J5IAN0</accession>
<organism evidence="2 3">
    <name type="scientific">Phytophthora aleatoria</name>
    <dbReference type="NCBI Taxonomy" id="2496075"/>
    <lineage>
        <taxon>Eukaryota</taxon>
        <taxon>Sar</taxon>
        <taxon>Stramenopiles</taxon>
        <taxon>Oomycota</taxon>
        <taxon>Peronosporomycetes</taxon>
        <taxon>Peronosporales</taxon>
        <taxon>Peronosporaceae</taxon>
        <taxon>Phytophthora</taxon>
    </lineage>
</organism>
<name>A0A8J5IAN0_9STRA</name>
<sequence>MSIHQIIKDSRFNPLLVSLTVKPTAMVRSTTPIHAAELLRRLAEDSALVHDDVVQNDFLDSDDDADDTSADSDSPLLDGYFESGGSDAVVTLTNFTLTEFHHMWSPSSQAAGRRVVVESLQLRPRTRS</sequence>
<evidence type="ECO:0000256" key="1">
    <source>
        <dbReference type="SAM" id="MobiDB-lite"/>
    </source>
</evidence>
<evidence type="ECO:0000313" key="2">
    <source>
        <dbReference type="EMBL" id="KAG6953932.1"/>
    </source>
</evidence>
<gene>
    <name evidence="2" type="ORF">JG688_00012583</name>
</gene>
<proteinExistence type="predicted"/>
<dbReference type="AlphaFoldDB" id="A0A8J5IAN0"/>